<accession>A0ABR2XY39</accession>
<proteinExistence type="inferred from homology"/>
<dbReference type="Proteomes" id="UP001465668">
    <property type="component" value="Unassembled WGS sequence"/>
</dbReference>
<reference evidence="2 3" key="1">
    <citation type="submission" date="2024-02" db="EMBL/GenBank/DDBJ databases">
        <title>First draft genome assembly of two strains of Seiridium cardinale.</title>
        <authorList>
            <person name="Emiliani G."/>
            <person name="Scali E."/>
        </authorList>
    </citation>
    <scope>NUCLEOTIDE SEQUENCE [LARGE SCALE GENOMIC DNA]</scope>
    <source>
        <strain evidence="2 3">BM-138-000479</strain>
    </source>
</reference>
<dbReference type="InterPro" id="IPR007577">
    <property type="entry name" value="GlycoTrfase_DXD_sugar-bd_CS"/>
</dbReference>
<keyword evidence="3" id="KW-1185">Reference proteome</keyword>
<comment type="caution">
    <text evidence="2">The sequence shown here is derived from an EMBL/GenBank/DDBJ whole genome shotgun (WGS) entry which is preliminary data.</text>
</comment>
<evidence type="ECO:0000256" key="1">
    <source>
        <dbReference type="ARBA" id="ARBA00009003"/>
    </source>
</evidence>
<dbReference type="InterPro" id="IPR029044">
    <property type="entry name" value="Nucleotide-diphossugar_trans"/>
</dbReference>
<protein>
    <submittedName>
        <fullName evidence="2">Alpha-1,6-mannosyltransferase HOC1</fullName>
    </submittedName>
</protein>
<sequence length="431" mass="48660">MRTFTTSSRFFAVALEQLYHQTSIGGDSRLLLFIICTVRIPCTLDIRNLSTSSLDTYADTVDLIQAIFVCTPPRKNEDENEAKNEAKLWLRLGRMQYHVPHDDVSSISSPKQDAHFDYVKTADLVMIAIRFICAVSGATGKFRVPDSWRYEFVALPVPAAKEIQEPTPLTAKPFPEKIWQSWKDDSENPTERTVGFPHQWRAVNPTWRYERLTDDNGDSYVRNSYSPEISGLFSNITDHVLKADFLRYLIMLGEGGVWADIDVSPQQPISKWIPEEYKGSANLVVGIENDHHKRPIWSGVPYSVQLAQYTMLAKPNHPVFITLVKQVAGNLKKLLGSRALGDGISFEDVMANTGPFAFTKVLMDYFTKVSGVEHTGDELSRLKEPRLIGDVLVLPKDAFGWLAHEQTLEKGDPKILVQHLFIGSWREGHPG</sequence>
<dbReference type="EMBL" id="JARVKM010000015">
    <property type="protein sequence ID" value="KAK9778595.1"/>
    <property type="molecule type" value="Genomic_DNA"/>
</dbReference>
<dbReference type="Pfam" id="PF04488">
    <property type="entry name" value="Gly_transf_sug"/>
    <property type="match status" value="1"/>
</dbReference>
<comment type="similarity">
    <text evidence="1">Belongs to the glycosyltransferase 32 family.</text>
</comment>
<gene>
    <name evidence="2" type="ORF">SCAR479_04617</name>
</gene>
<evidence type="ECO:0000313" key="3">
    <source>
        <dbReference type="Proteomes" id="UP001465668"/>
    </source>
</evidence>
<dbReference type="SUPFAM" id="SSF53448">
    <property type="entry name" value="Nucleotide-diphospho-sugar transferases"/>
    <property type="match status" value="1"/>
</dbReference>
<dbReference type="Gene3D" id="3.90.550.20">
    <property type="match status" value="1"/>
</dbReference>
<dbReference type="PANTHER" id="PTHR31834:SF8">
    <property type="entry name" value="TRANSFERASE, PUTATIVE (AFU_ORTHOLOGUE AFUA_6G14040)-RELATED"/>
    <property type="match status" value="1"/>
</dbReference>
<organism evidence="2 3">
    <name type="scientific">Seiridium cardinale</name>
    <dbReference type="NCBI Taxonomy" id="138064"/>
    <lineage>
        <taxon>Eukaryota</taxon>
        <taxon>Fungi</taxon>
        <taxon>Dikarya</taxon>
        <taxon>Ascomycota</taxon>
        <taxon>Pezizomycotina</taxon>
        <taxon>Sordariomycetes</taxon>
        <taxon>Xylariomycetidae</taxon>
        <taxon>Amphisphaeriales</taxon>
        <taxon>Sporocadaceae</taxon>
        <taxon>Seiridium</taxon>
    </lineage>
</organism>
<name>A0ABR2XY39_9PEZI</name>
<evidence type="ECO:0000313" key="2">
    <source>
        <dbReference type="EMBL" id="KAK9778595.1"/>
    </source>
</evidence>
<dbReference type="PANTHER" id="PTHR31834">
    <property type="entry name" value="INITIATION-SPECIFIC ALPHA-1,6-MANNOSYLTRANSFERASE"/>
    <property type="match status" value="1"/>
</dbReference>
<dbReference type="InterPro" id="IPR039367">
    <property type="entry name" value="Och1-like"/>
</dbReference>